<reference evidence="2" key="1">
    <citation type="submission" date="2020-06" db="EMBL/GenBank/DDBJ databases">
        <authorList>
            <person name="Li T."/>
            <person name="Hu X."/>
            <person name="Zhang T."/>
            <person name="Song X."/>
            <person name="Zhang H."/>
            <person name="Dai N."/>
            <person name="Sheng W."/>
            <person name="Hou X."/>
            <person name="Wei L."/>
        </authorList>
    </citation>
    <scope>NUCLEOTIDE SEQUENCE</scope>
    <source>
        <strain evidence="2">G01</strain>
        <tissue evidence="2">Leaf</tissue>
    </source>
</reference>
<feature type="compositionally biased region" description="Acidic residues" evidence="1">
    <location>
        <begin position="14"/>
        <end position="27"/>
    </location>
</feature>
<evidence type="ECO:0000313" key="2">
    <source>
        <dbReference type="EMBL" id="KAL0330645.1"/>
    </source>
</evidence>
<organism evidence="2">
    <name type="scientific">Sesamum angustifolium</name>
    <dbReference type="NCBI Taxonomy" id="2727405"/>
    <lineage>
        <taxon>Eukaryota</taxon>
        <taxon>Viridiplantae</taxon>
        <taxon>Streptophyta</taxon>
        <taxon>Embryophyta</taxon>
        <taxon>Tracheophyta</taxon>
        <taxon>Spermatophyta</taxon>
        <taxon>Magnoliopsida</taxon>
        <taxon>eudicotyledons</taxon>
        <taxon>Gunneridae</taxon>
        <taxon>Pentapetalae</taxon>
        <taxon>asterids</taxon>
        <taxon>lamiids</taxon>
        <taxon>Lamiales</taxon>
        <taxon>Pedaliaceae</taxon>
        <taxon>Sesamum</taxon>
    </lineage>
</organism>
<feature type="compositionally biased region" description="Polar residues" evidence="1">
    <location>
        <begin position="29"/>
        <end position="41"/>
    </location>
</feature>
<sequence length="63" mass="6670">MIAYIERFVHDNDVDSMPEPETAEEQGDLSPSSTASTSRALLNSPDAAQTPVETSAAFSCPSP</sequence>
<dbReference type="AlphaFoldDB" id="A0AAW2MGR0"/>
<comment type="caution">
    <text evidence="2">The sequence shown here is derived from an EMBL/GenBank/DDBJ whole genome shotgun (WGS) entry which is preliminary data.</text>
</comment>
<name>A0AAW2MGR0_9LAMI</name>
<evidence type="ECO:0000256" key="1">
    <source>
        <dbReference type="SAM" id="MobiDB-lite"/>
    </source>
</evidence>
<accession>A0AAW2MGR0</accession>
<dbReference type="EMBL" id="JACGWK010000010">
    <property type="protein sequence ID" value="KAL0330645.1"/>
    <property type="molecule type" value="Genomic_DNA"/>
</dbReference>
<reference evidence="2" key="2">
    <citation type="journal article" date="2024" name="Plant">
        <title>Genomic evolution and insights into agronomic trait innovations of Sesamum species.</title>
        <authorList>
            <person name="Miao H."/>
            <person name="Wang L."/>
            <person name="Qu L."/>
            <person name="Liu H."/>
            <person name="Sun Y."/>
            <person name="Le M."/>
            <person name="Wang Q."/>
            <person name="Wei S."/>
            <person name="Zheng Y."/>
            <person name="Lin W."/>
            <person name="Duan Y."/>
            <person name="Cao H."/>
            <person name="Xiong S."/>
            <person name="Wang X."/>
            <person name="Wei L."/>
            <person name="Li C."/>
            <person name="Ma Q."/>
            <person name="Ju M."/>
            <person name="Zhao R."/>
            <person name="Li G."/>
            <person name="Mu C."/>
            <person name="Tian Q."/>
            <person name="Mei H."/>
            <person name="Zhang T."/>
            <person name="Gao T."/>
            <person name="Zhang H."/>
        </authorList>
    </citation>
    <scope>NUCLEOTIDE SEQUENCE</scope>
    <source>
        <strain evidence="2">G01</strain>
    </source>
</reference>
<proteinExistence type="predicted"/>
<feature type="region of interest" description="Disordered" evidence="1">
    <location>
        <begin position="7"/>
        <end position="63"/>
    </location>
</feature>
<protein>
    <submittedName>
        <fullName evidence="2">Uncharacterized protein</fullName>
    </submittedName>
</protein>
<gene>
    <name evidence="2" type="ORF">Sangu_1610000</name>
</gene>